<keyword evidence="3" id="KW-1185">Reference proteome</keyword>
<name>A0AAN6T8E8_9PEZI</name>
<dbReference type="GeneID" id="89940386"/>
<evidence type="ECO:0000313" key="2">
    <source>
        <dbReference type="EMBL" id="KAK4107894.1"/>
    </source>
</evidence>
<dbReference type="RefSeq" id="XP_064665464.1">
    <property type="nucleotide sequence ID" value="XM_064816261.1"/>
</dbReference>
<reference evidence="2" key="2">
    <citation type="submission" date="2023-05" db="EMBL/GenBank/DDBJ databases">
        <authorList>
            <consortium name="Lawrence Berkeley National Laboratory"/>
            <person name="Steindorff A."/>
            <person name="Hensen N."/>
            <person name="Bonometti L."/>
            <person name="Westerberg I."/>
            <person name="Brannstrom I.O."/>
            <person name="Guillou S."/>
            <person name="Cros-Aarteil S."/>
            <person name="Calhoun S."/>
            <person name="Haridas S."/>
            <person name="Kuo A."/>
            <person name="Mondo S."/>
            <person name="Pangilinan J."/>
            <person name="Riley R."/>
            <person name="Labutti K."/>
            <person name="Andreopoulos B."/>
            <person name="Lipzen A."/>
            <person name="Chen C."/>
            <person name="Yanf M."/>
            <person name="Daum C."/>
            <person name="Ng V."/>
            <person name="Clum A."/>
            <person name="Ohm R."/>
            <person name="Martin F."/>
            <person name="Silar P."/>
            <person name="Natvig D."/>
            <person name="Lalanne C."/>
            <person name="Gautier V."/>
            <person name="Ament-Velasquez S.L."/>
            <person name="Kruys A."/>
            <person name="Hutchinson M.I."/>
            <person name="Powell A.J."/>
            <person name="Barry K."/>
            <person name="Miller A.N."/>
            <person name="Grigoriev I.V."/>
            <person name="Debuchy R."/>
            <person name="Gladieux P."/>
            <person name="Thoren M.H."/>
            <person name="Johannesson H."/>
        </authorList>
    </citation>
    <scope>NUCLEOTIDE SEQUENCE</scope>
    <source>
        <strain evidence="2">CBS 508.74</strain>
    </source>
</reference>
<proteinExistence type="predicted"/>
<comment type="caution">
    <text evidence="2">The sequence shown here is derived from an EMBL/GenBank/DDBJ whole genome shotgun (WGS) entry which is preliminary data.</text>
</comment>
<dbReference type="Proteomes" id="UP001302812">
    <property type="component" value="Unassembled WGS sequence"/>
</dbReference>
<feature type="chain" id="PRO_5042888113" evidence="1">
    <location>
        <begin position="21"/>
        <end position="294"/>
    </location>
</feature>
<gene>
    <name evidence="2" type="ORF">N656DRAFT_784863</name>
</gene>
<dbReference type="AlphaFoldDB" id="A0AAN6T8E8"/>
<protein>
    <submittedName>
        <fullName evidence="2">Uncharacterized protein</fullName>
    </submittedName>
</protein>
<keyword evidence="1" id="KW-0732">Signal</keyword>
<feature type="signal peptide" evidence="1">
    <location>
        <begin position="1"/>
        <end position="20"/>
    </location>
</feature>
<organism evidence="2 3">
    <name type="scientific">Canariomyces notabilis</name>
    <dbReference type="NCBI Taxonomy" id="2074819"/>
    <lineage>
        <taxon>Eukaryota</taxon>
        <taxon>Fungi</taxon>
        <taxon>Dikarya</taxon>
        <taxon>Ascomycota</taxon>
        <taxon>Pezizomycotina</taxon>
        <taxon>Sordariomycetes</taxon>
        <taxon>Sordariomycetidae</taxon>
        <taxon>Sordariales</taxon>
        <taxon>Chaetomiaceae</taxon>
        <taxon>Canariomyces</taxon>
    </lineage>
</organism>
<evidence type="ECO:0000313" key="3">
    <source>
        <dbReference type="Proteomes" id="UP001302812"/>
    </source>
</evidence>
<reference evidence="2" key="1">
    <citation type="journal article" date="2023" name="Mol. Phylogenet. Evol.">
        <title>Genome-scale phylogeny and comparative genomics of the fungal order Sordariales.</title>
        <authorList>
            <person name="Hensen N."/>
            <person name="Bonometti L."/>
            <person name="Westerberg I."/>
            <person name="Brannstrom I.O."/>
            <person name="Guillou S."/>
            <person name="Cros-Aarteil S."/>
            <person name="Calhoun S."/>
            <person name="Haridas S."/>
            <person name="Kuo A."/>
            <person name="Mondo S."/>
            <person name="Pangilinan J."/>
            <person name="Riley R."/>
            <person name="LaButti K."/>
            <person name="Andreopoulos B."/>
            <person name="Lipzen A."/>
            <person name="Chen C."/>
            <person name="Yan M."/>
            <person name="Daum C."/>
            <person name="Ng V."/>
            <person name="Clum A."/>
            <person name="Steindorff A."/>
            <person name="Ohm R.A."/>
            <person name="Martin F."/>
            <person name="Silar P."/>
            <person name="Natvig D.O."/>
            <person name="Lalanne C."/>
            <person name="Gautier V."/>
            <person name="Ament-Velasquez S.L."/>
            <person name="Kruys A."/>
            <person name="Hutchinson M.I."/>
            <person name="Powell A.J."/>
            <person name="Barry K."/>
            <person name="Miller A.N."/>
            <person name="Grigoriev I.V."/>
            <person name="Debuchy R."/>
            <person name="Gladieux P."/>
            <person name="Hiltunen Thoren M."/>
            <person name="Johannesson H."/>
        </authorList>
    </citation>
    <scope>NUCLEOTIDE SEQUENCE</scope>
    <source>
        <strain evidence="2">CBS 508.74</strain>
    </source>
</reference>
<evidence type="ECO:0000256" key="1">
    <source>
        <dbReference type="SAM" id="SignalP"/>
    </source>
</evidence>
<accession>A0AAN6T8E8</accession>
<sequence>MALRFAFGLVLSLFASQAIAWTYTEYLSPVGTQGFSTVTPTGSVSASSSETASTQYTALLAQESITLDVTVTKVYLASGSAPICGPDDKPCSTTSTSTSTSTGSGGIDTTVYAPIVITNLPSCTLTSYSYTTSISGHLGPRFGLLETLDSMPGVLSQATNTGPEGPALAVSTYVVTLSTNLGGQAVTTTRCDIFLKPGQVSGLRINSQDEQFMEECVDPRLYRCLDLYTMRATPTCGTEWIGTYGQGRQTAAATSASSGGGNAGPKPNGAWGRQDMARRWVLVGAGVAALCFML</sequence>
<dbReference type="EMBL" id="MU853368">
    <property type="protein sequence ID" value="KAK4107894.1"/>
    <property type="molecule type" value="Genomic_DNA"/>
</dbReference>